<dbReference type="Proteomes" id="UP000260665">
    <property type="component" value="Unassembled WGS sequence"/>
</dbReference>
<dbReference type="CDD" id="cd16917">
    <property type="entry name" value="HATPase_UhpB-NarQ-NarX-like"/>
    <property type="match status" value="1"/>
</dbReference>
<dbReference type="InterPro" id="IPR036890">
    <property type="entry name" value="HATPase_C_sf"/>
</dbReference>
<evidence type="ECO:0000256" key="3">
    <source>
        <dbReference type="ARBA" id="ARBA00022679"/>
    </source>
</evidence>
<dbReference type="Pfam" id="PF02518">
    <property type="entry name" value="HATPase_c"/>
    <property type="match status" value="1"/>
</dbReference>
<keyword evidence="3" id="KW-0808">Transferase</keyword>
<dbReference type="PANTHER" id="PTHR24421">
    <property type="entry name" value="NITRATE/NITRITE SENSOR PROTEIN NARX-RELATED"/>
    <property type="match status" value="1"/>
</dbReference>
<protein>
    <recommendedName>
        <fullName evidence="2">histidine kinase</fullName>
        <ecNumber evidence="2">2.7.13.3</ecNumber>
    </recommendedName>
</protein>
<dbReference type="SUPFAM" id="SSF55874">
    <property type="entry name" value="ATPase domain of HSP90 chaperone/DNA topoisomerase II/histidine kinase"/>
    <property type="match status" value="1"/>
</dbReference>
<keyword evidence="5" id="KW-0902">Two-component regulatory system</keyword>
<reference evidence="7 8" key="1">
    <citation type="submission" date="2018-05" db="EMBL/GenBank/DDBJ databases">
        <title>Rhodoferax soyangensis sp.nov., isolated from an oligotrophic freshwater lake.</title>
        <authorList>
            <person name="Park M."/>
        </authorList>
    </citation>
    <scope>NUCLEOTIDE SEQUENCE [LARGE SCALE GENOMIC DNA]</scope>
    <source>
        <strain evidence="7 8">IMCC26218</strain>
    </source>
</reference>
<organism evidence="7 8">
    <name type="scientific">Rhodoferax lacus</name>
    <dbReference type="NCBI Taxonomy" id="2184758"/>
    <lineage>
        <taxon>Bacteria</taxon>
        <taxon>Pseudomonadati</taxon>
        <taxon>Pseudomonadota</taxon>
        <taxon>Betaproteobacteria</taxon>
        <taxon>Burkholderiales</taxon>
        <taxon>Comamonadaceae</taxon>
        <taxon>Rhodoferax</taxon>
    </lineage>
</organism>
<proteinExistence type="predicted"/>
<comment type="caution">
    <text evidence="7">The sequence shown here is derived from an EMBL/GenBank/DDBJ whole genome shotgun (WGS) entry which is preliminary data.</text>
</comment>
<evidence type="ECO:0000259" key="6">
    <source>
        <dbReference type="SMART" id="SM00387"/>
    </source>
</evidence>
<evidence type="ECO:0000256" key="4">
    <source>
        <dbReference type="ARBA" id="ARBA00022777"/>
    </source>
</evidence>
<evidence type="ECO:0000313" key="7">
    <source>
        <dbReference type="EMBL" id="RFO97828.1"/>
    </source>
</evidence>
<comment type="catalytic activity">
    <reaction evidence="1">
        <text>ATP + protein L-histidine = ADP + protein N-phospho-L-histidine.</text>
        <dbReference type="EC" id="2.7.13.3"/>
    </reaction>
</comment>
<gene>
    <name evidence="7" type="ORF">DIC66_03610</name>
</gene>
<dbReference type="PANTHER" id="PTHR24421:SF10">
    <property type="entry name" value="NITRATE_NITRITE SENSOR PROTEIN NARQ"/>
    <property type="match status" value="1"/>
</dbReference>
<dbReference type="OrthoDB" id="9782588at2"/>
<sequence length="147" mass="15699">MQLNSAPPLLDDFGFRAAMEHYLKGALASTDMGFDVQFPDDPGLSVQQLNQLFRIVQEACTNTMRHAQAQQIEITGTLVAGGLEVRVEDDGRGFARADIRPGALGLAGMEERAALMGAQLQVGARTGGGTQIVIRIAHGPQAQEHMA</sequence>
<dbReference type="SMART" id="SM00387">
    <property type="entry name" value="HATPase_c"/>
    <property type="match status" value="1"/>
</dbReference>
<name>A0A3E1REN2_9BURK</name>
<evidence type="ECO:0000256" key="2">
    <source>
        <dbReference type="ARBA" id="ARBA00012438"/>
    </source>
</evidence>
<dbReference type="EMBL" id="QFZK01000002">
    <property type="protein sequence ID" value="RFO97828.1"/>
    <property type="molecule type" value="Genomic_DNA"/>
</dbReference>
<feature type="domain" description="Histidine kinase/HSP90-like ATPase" evidence="6">
    <location>
        <begin position="47"/>
        <end position="140"/>
    </location>
</feature>
<keyword evidence="4" id="KW-0418">Kinase</keyword>
<evidence type="ECO:0000256" key="5">
    <source>
        <dbReference type="ARBA" id="ARBA00023012"/>
    </source>
</evidence>
<dbReference type="GO" id="GO:0004673">
    <property type="term" value="F:protein histidine kinase activity"/>
    <property type="evidence" value="ECO:0007669"/>
    <property type="project" value="UniProtKB-EC"/>
</dbReference>
<dbReference type="InterPro" id="IPR003594">
    <property type="entry name" value="HATPase_dom"/>
</dbReference>
<accession>A0A3E1REN2</accession>
<evidence type="ECO:0000313" key="8">
    <source>
        <dbReference type="Proteomes" id="UP000260665"/>
    </source>
</evidence>
<dbReference type="Gene3D" id="3.30.565.10">
    <property type="entry name" value="Histidine kinase-like ATPase, C-terminal domain"/>
    <property type="match status" value="1"/>
</dbReference>
<dbReference type="EC" id="2.7.13.3" evidence="2"/>
<evidence type="ECO:0000256" key="1">
    <source>
        <dbReference type="ARBA" id="ARBA00000085"/>
    </source>
</evidence>
<dbReference type="AlphaFoldDB" id="A0A3E1REN2"/>
<dbReference type="GO" id="GO:0000160">
    <property type="term" value="P:phosphorelay signal transduction system"/>
    <property type="evidence" value="ECO:0007669"/>
    <property type="project" value="UniProtKB-KW"/>
</dbReference>
<dbReference type="InterPro" id="IPR050482">
    <property type="entry name" value="Sensor_HK_TwoCompSys"/>
</dbReference>
<keyword evidence="8" id="KW-1185">Reference proteome</keyword>
<dbReference type="RefSeq" id="WP_117174182.1">
    <property type="nucleotide sequence ID" value="NZ_QFZK01000002.1"/>
</dbReference>